<comment type="caution">
    <text evidence="2">The sequence shown here is derived from an EMBL/GenBank/DDBJ whole genome shotgun (WGS) entry which is preliminary data.</text>
</comment>
<dbReference type="EMBL" id="CQEH01000007">
    <property type="protein sequence ID" value="CNK97522.1"/>
    <property type="molecule type" value="Genomic_DNA"/>
</dbReference>
<name>A0ABM9SSJ6_YERAL</name>
<keyword evidence="3" id="KW-1185">Reference proteome</keyword>
<dbReference type="Gene3D" id="2.60.40.3940">
    <property type="match status" value="1"/>
</dbReference>
<dbReference type="Pfam" id="PF03406">
    <property type="entry name" value="Phage_fiber_2"/>
    <property type="match status" value="1"/>
</dbReference>
<evidence type="ECO:0000259" key="1">
    <source>
        <dbReference type="Pfam" id="PF21882"/>
    </source>
</evidence>
<dbReference type="RefSeq" id="WP_053094401.1">
    <property type="nucleotide sequence ID" value="NZ_CQEH01000007.1"/>
</dbReference>
<dbReference type="Pfam" id="PF21882">
    <property type="entry name" value="Gp53-like_C"/>
    <property type="match status" value="1"/>
</dbReference>
<organism evidence="2 3">
    <name type="scientific">Yersinia aldovae</name>
    <dbReference type="NCBI Taxonomy" id="29483"/>
    <lineage>
        <taxon>Bacteria</taxon>
        <taxon>Pseudomonadati</taxon>
        <taxon>Pseudomonadota</taxon>
        <taxon>Gammaproteobacteria</taxon>
        <taxon>Enterobacterales</taxon>
        <taxon>Yersiniaceae</taxon>
        <taxon>Yersinia</taxon>
    </lineage>
</organism>
<dbReference type="InterPro" id="IPR005068">
    <property type="entry name" value="Phage_lambda_Stf-r2"/>
</dbReference>
<dbReference type="InterPro" id="IPR054075">
    <property type="entry name" value="Gp53-like_C"/>
</dbReference>
<accession>A0ABM9SSJ6</accession>
<proteinExistence type="predicted"/>
<feature type="domain" description="Putative tail fiber protein gp53-like C-terminal" evidence="1">
    <location>
        <begin position="187"/>
        <end position="269"/>
    </location>
</feature>
<reference evidence="2 3" key="1">
    <citation type="submission" date="2015-03" db="EMBL/GenBank/DDBJ databases">
        <authorList>
            <consortium name="Pathogen Informatics"/>
            <person name="Murphy D."/>
        </authorList>
    </citation>
    <scope>NUCLEOTIDE SEQUENCE [LARGE SCALE GENOMIC DNA]</scope>
    <source>
        <strain evidence="2 3">IP08791</strain>
    </source>
</reference>
<sequence>MSNQILPFGISAGANVIPYADYEALPARSGGFVSGVARSEQLNTVWRQSSFVASVLAQFIASRSGQDVLDDGDTIKLLTNLELAIKTYANNNLPAASTTVAGIAKLSSEINSSSEVLAATPKAVKAVSDASLKATNNLSEIKSAGATAVASTLANLGLKEAAKRDVGTGVNQIPDMSAFTSGPGWMKFPDGTIIQFGTNIAGSAGYPTSVNFPVPFTADFRVTCSFDSPTNTADCPAFSTSKIGNVGFYLASSRQGSVTGAGAHWIAIGK</sequence>
<evidence type="ECO:0000313" key="3">
    <source>
        <dbReference type="Proteomes" id="UP000038647"/>
    </source>
</evidence>
<protein>
    <submittedName>
        <fullName evidence="2">Tail fiber repeat 2-containing protein</fullName>
    </submittedName>
</protein>
<evidence type="ECO:0000313" key="2">
    <source>
        <dbReference type="EMBL" id="CNK97522.1"/>
    </source>
</evidence>
<gene>
    <name evidence="2" type="ORF">ERS137966_01815</name>
</gene>
<dbReference type="Proteomes" id="UP000038647">
    <property type="component" value="Unassembled WGS sequence"/>
</dbReference>